<sequence length="85" mass="8771">MGGRDDGGGMRMVFLPESRRSAAAPATPALSISSDSWEKADLAALAVSLALHIKSEEEATCYGVGVAAGGGRCLESRPPMTENFS</sequence>
<dbReference type="EMBL" id="BSYO01000033">
    <property type="protein sequence ID" value="GMH27584.1"/>
    <property type="molecule type" value="Genomic_DNA"/>
</dbReference>
<accession>A0AAD3Y521</accession>
<keyword evidence="2" id="KW-1185">Reference proteome</keyword>
<dbReference type="Proteomes" id="UP001279734">
    <property type="component" value="Unassembled WGS sequence"/>
</dbReference>
<reference evidence="1" key="1">
    <citation type="submission" date="2023-05" db="EMBL/GenBank/DDBJ databases">
        <title>Nepenthes gracilis genome sequencing.</title>
        <authorList>
            <person name="Fukushima K."/>
        </authorList>
    </citation>
    <scope>NUCLEOTIDE SEQUENCE</scope>
    <source>
        <strain evidence="1">SING2019-196</strain>
    </source>
</reference>
<gene>
    <name evidence="1" type="ORF">Nepgr_029427</name>
</gene>
<dbReference type="AlphaFoldDB" id="A0AAD3Y521"/>
<organism evidence="1 2">
    <name type="scientific">Nepenthes gracilis</name>
    <name type="common">Slender pitcher plant</name>
    <dbReference type="NCBI Taxonomy" id="150966"/>
    <lineage>
        <taxon>Eukaryota</taxon>
        <taxon>Viridiplantae</taxon>
        <taxon>Streptophyta</taxon>
        <taxon>Embryophyta</taxon>
        <taxon>Tracheophyta</taxon>
        <taxon>Spermatophyta</taxon>
        <taxon>Magnoliopsida</taxon>
        <taxon>eudicotyledons</taxon>
        <taxon>Gunneridae</taxon>
        <taxon>Pentapetalae</taxon>
        <taxon>Caryophyllales</taxon>
        <taxon>Nepenthaceae</taxon>
        <taxon>Nepenthes</taxon>
    </lineage>
</organism>
<proteinExistence type="predicted"/>
<evidence type="ECO:0000313" key="1">
    <source>
        <dbReference type="EMBL" id="GMH27584.1"/>
    </source>
</evidence>
<name>A0AAD3Y521_NEPGR</name>
<protein>
    <submittedName>
        <fullName evidence="1">Uncharacterized protein</fullName>
    </submittedName>
</protein>
<comment type="caution">
    <text evidence="1">The sequence shown here is derived from an EMBL/GenBank/DDBJ whole genome shotgun (WGS) entry which is preliminary data.</text>
</comment>
<evidence type="ECO:0000313" key="2">
    <source>
        <dbReference type="Proteomes" id="UP001279734"/>
    </source>
</evidence>